<proteinExistence type="predicted"/>
<evidence type="ECO:0000259" key="3">
    <source>
        <dbReference type="PROSITE" id="PS50011"/>
    </source>
</evidence>
<reference evidence="4" key="2">
    <citation type="journal article" date="2018" name="Environ. Sci. Technol.">
        <title>The Toxicogenome of Hyalella azteca: A Model for Sediment Ecotoxicology and Evolutionary Toxicology.</title>
        <authorList>
            <person name="Poynton H.C."/>
            <person name="Hasenbein S."/>
            <person name="Benoit J.B."/>
            <person name="Sepulveda M.S."/>
            <person name="Poelchau M.F."/>
            <person name="Hughes D.S.T."/>
            <person name="Murali S.C."/>
            <person name="Chen S."/>
            <person name="Glastad K.M."/>
            <person name="Goodisman M.A.D."/>
            <person name="Werren J.H."/>
            <person name="Vineis J.H."/>
            <person name="Bowen J.L."/>
            <person name="Friedrich M."/>
            <person name="Jones J."/>
            <person name="Robertson H.M."/>
            <person name="Feyereisen R."/>
            <person name="Mechler-Hickson A."/>
            <person name="Mathers N."/>
            <person name="Lee C.E."/>
            <person name="Colbourne J.K."/>
            <person name="Biales A."/>
            <person name="Johnston J.S."/>
            <person name="Wellborn G.A."/>
            <person name="Rosendale A.J."/>
            <person name="Cridge A.G."/>
            <person name="Munoz-Torres M.C."/>
            <person name="Bain P.A."/>
            <person name="Manny A.R."/>
            <person name="Major K.M."/>
            <person name="Lambert F.N."/>
            <person name="Vulpe C.D."/>
            <person name="Tuck P."/>
            <person name="Blalock B.J."/>
            <person name="Lin Y.Y."/>
            <person name="Smith M.E."/>
            <person name="Ochoa-Acuna H."/>
            <person name="Chen M.M."/>
            <person name="Childers C.P."/>
            <person name="Qu J."/>
            <person name="Dugan S."/>
            <person name="Lee S.L."/>
            <person name="Chao H."/>
            <person name="Dinh H."/>
            <person name="Han Y."/>
            <person name="Doddapaneni H."/>
            <person name="Worley K.C."/>
            <person name="Muzny D.M."/>
            <person name="Gibbs R.A."/>
            <person name="Richards S."/>
        </authorList>
    </citation>
    <scope>NUCLEOTIDE SEQUENCE</scope>
    <source>
        <strain evidence="4">HAZT.00-mixed</strain>
        <tissue evidence="4">Whole organism</tissue>
    </source>
</reference>
<dbReference type="InterPro" id="IPR020635">
    <property type="entry name" value="Tyr_kinase_cat_dom"/>
</dbReference>
<name>A0A6A0H7L7_HYAAZ</name>
<dbReference type="AlphaFoldDB" id="A0A6A0H7L7"/>
<dbReference type="PROSITE" id="PS00109">
    <property type="entry name" value="PROTEIN_KINASE_TYR"/>
    <property type="match status" value="1"/>
</dbReference>
<dbReference type="InterPro" id="IPR000719">
    <property type="entry name" value="Prot_kinase_dom"/>
</dbReference>
<dbReference type="SMART" id="SM00219">
    <property type="entry name" value="TyrKc"/>
    <property type="match status" value="1"/>
</dbReference>
<dbReference type="PANTHER" id="PTHR24418">
    <property type="entry name" value="TYROSINE-PROTEIN KINASE"/>
    <property type="match status" value="1"/>
</dbReference>
<dbReference type="GO" id="GO:0005524">
    <property type="term" value="F:ATP binding"/>
    <property type="evidence" value="ECO:0007669"/>
    <property type="project" value="UniProtKB-KW"/>
</dbReference>
<dbReference type="InterPro" id="IPR050198">
    <property type="entry name" value="Non-receptor_tyrosine_kinases"/>
</dbReference>
<organism evidence="4">
    <name type="scientific">Hyalella azteca</name>
    <name type="common">Amphipod</name>
    <dbReference type="NCBI Taxonomy" id="294128"/>
    <lineage>
        <taxon>Eukaryota</taxon>
        <taxon>Metazoa</taxon>
        <taxon>Ecdysozoa</taxon>
        <taxon>Arthropoda</taxon>
        <taxon>Crustacea</taxon>
        <taxon>Multicrustacea</taxon>
        <taxon>Malacostraca</taxon>
        <taxon>Eumalacostraca</taxon>
        <taxon>Peracarida</taxon>
        <taxon>Amphipoda</taxon>
        <taxon>Senticaudata</taxon>
        <taxon>Talitrida</taxon>
        <taxon>Talitroidea</taxon>
        <taxon>Hyalellidae</taxon>
        <taxon>Hyalella</taxon>
    </lineage>
</organism>
<reference evidence="4" key="1">
    <citation type="submission" date="2014-08" db="EMBL/GenBank/DDBJ databases">
        <authorList>
            <person name="Murali S."/>
            <person name="Richards S."/>
            <person name="Bandaranaike D."/>
            <person name="Bellair M."/>
            <person name="Blankenburg K."/>
            <person name="Chao H."/>
            <person name="Dinh H."/>
            <person name="Doddapaneni H."/>
            <person name="Dugan-Rocha S."/>
            <person name="Elkadiri S."/>
            <person name="Gnanaolivu R."/>
            <person name="Hughes D."/>
            <person name="Lee S."/>
            <person name="Li M."/>
            <person name="Ming W."/>
            <person name="Munidasa M."/>
            <person name="Muniz J."/>
            <person name="Nguyen L."/>
            <person name="Osuji N."/>
            <person name="Pu L.-L."/>
            <person name="Puazo M."/>
            <person name="Skinner E."/>
            <person name="Qu C."/>
            <person name="Quiroz J."/>
            <person name="Raj R."/>
            <person name="Weissenberger G."/>
            <person name="Xin Y."/>
            <person name="Zou X."/>
            <person name="Han Y."/>
            <person name="Worley K."/>
            <person name="Muzny D."/>
            <person name="Gibbs R."/>
        </authorList>
    </citation>
    <scope>NUCLEOTIDE SEQUENCE</scope>
    <source>
        <strain evidence="4">HAZT.00-mixed</strain>
        <tissue evidence="4">Whole organism</tissue>
    </source>
</reference>
<feature type="non-terminal residue" evidence="4">
    <location>
        <position position="160"/>
    </location>
</feature>
<keyword evidence="1" id="KW-0547">Nucleotide-binding</keyword>
<reference evidence="4" key="3">
    <citation type="submission" date="2019-06" db="EMBL/GenBank/DDBJ databases">
        <authorList>
            <person name="Poynton C."/>
            <person name="Hasenbein S."/>
            <person name="Benoit J.B."/>
            <person name="Sepulveda M.S."/>
            <person name="Poelchau M.F."/>
            <person name="Murali S.C."/>
            <person name="Chen S."/>
            <person name="Glastad K.M."/>
            <person name="Werren J.H."/>
            <person name="Vineis J.H."/>
            <person name="Bowen J.L."/>
            <person name="Friedrich M."/>
            <person name="Jones J."/>
            <person name="Robertson H.M."/>
            <person name="Feyereisen R."/>
            <person name="Mechler-Hickson A."/>
            <person name="Mathers N."/>
            <person name="Lee C.E."/>
            <person name="Colbourne J.K."/>
            <person name="Biales A."/>
            <person name="Johnston J.S."/>
            <person name="Wellborn G.A."/>
            <person name="Rosendale A.J."/>
            <person name="Cridge A.G."/>
            <person name="Munoz-Torres M.C."/>
            <person name="Bain P.A."/>
            <person name="Manny A.R."/>
            <person name="Major K.M."/>
            <person name="Lambert F.N."/>
            <person name="Vulpe C.D."/>
            <person name="Tuck P."/>
            <person name="Blalock B.J."/>
            <person name="Lin Y.-Y."/>
            <person name="Smith M.E."/>
            <person name="Ochoa-Acuna H."/>
            <person name="Chen M.-J.M."/>
            <person name="Childers C.P."/>
            <person name="Qu J."/>
            <person name="Dugan S."/>
            <person name="Lee S.L."/>
            <person name="Chao H."/>
            <person name="Dinh H."/>
            <person name="Han Y."/>
            <person name="Doddapaneni H."/>
            <person name="Worley K.C."/>
            <person name="Muzny D.M."/>
            <person name="Gibbs R.A."/>
            <person name="Richards S."/>
        </authorList>
    </citation>
    <scope>NUCLEOTIDE SEQUENCE</scope>
    <source>
        <strain evidence="4">HAZT.00-mixed</strain>
        <tissue evidence="4">Whole organism</tissue>
    </source>
</reference>
<sequence length="160" mass="17280">MSKLTHENLVKLQGLVEEEGSILLVTEYMSKGSLVDYLRSRGRLHVTKRNQIMFACDTAAGMAYLESKNVVHRDLAARNVLISHDDVAKVSDFGLAKSAPATRDGVKFPIKWTAPEALRRNVRLAVTAVTAATAVPGLQLLLCQAGSYCCARLAVTAVPG</sequence>
<dbReference type="InterPro" id="IPR001245">
    <property type="entry name" value="Ser-Thr/Tyr_kinase_cat_dom"/>
</dbReference>
<gene>
    <name evidence="4" type="ORF">HAZT_HAZT012112</name>
</gene>
<dbReference type="EMBL" id="JQDR03005073">
    <property type="protein sequence ID" value="KAA0201748.1"/>
    <property type="molecule type" value="Genomic_DNA"/>
</dbReference>
<dbReference type="PROSITE" id="PS50011">
    <property type="entry name" value="PROTEIN_KINASE_DOM"/>
    <property type="match status" value="1"/>
</dbReference>
<accession>A0A6A0H7L7</accession>
<dbReference type="InterPro" id="IPR011009">
    <property type="entry name" value="Kinase-like_dom_sf"/>
</dbReference>
<dbReference type="PRINTS" id="PR00109">
    <property type="entry name" value="TYRKINASE"/>
</dbReference>
<evidence type="ECO:0000256" key="2">
    <source>
        <dbReference type="ARBA" id="ARBA00022840"/>
    </source>
</evidence>
<dbReference type="Proteomes" id="UP000711488">
    <property type="component" value="Unassembled WGS sequence"/>
</dbReference>
<protein>
    <recommendedName>
        <fullName evidence="3">Protein kinase domain-containing protein</fullName>
    </recommendedName>
</protein>
<keyword evidence="2" id="KW-0067">ATP-binding</keyword>
<evidence type="ECO:0000313" key="4">
    <source>
        <dbReference type="EMBL" id="KAA0201748.1"/>
    </source>
</evidence>
<comment type="caution">
    <text evidence="4">The sequence shown here is derived from an EMBL/GenBank/DDBJ whole genome shotgun (WGS) entry which is preliminary data.</text>
</comment>
<dbReference type="GO" id="GO:0004713">
    <property type="term" value="F:protein tyrosine kinase activity"/>
    <property type="evidence" value="ECO:0007669"/>
    <property type="project" value="InterPro"/>
</dbReference>
<dbReference type="Pfam" id="PF07714">
    <property type="entry name" value="PK_Tyr_Ser-Thr"/>
    <property type="match status" value="1"/>
</dbReference>
<feature type="domain" description="Protein kinase" evidence="3">
    <location>
        <begin position="1"/>
        <end position="160"/>
    </location>
</feature>
<dbReference type="InterPro" id="IPR008266">
    <property type="entry name" value="Tyr_kinase_AS"/>
</dbReference>
<dbReference type="SUPFAM" id="SSF56112">
    <property type="entry name" value="Protein kinase-like (PK-like)"/>
    <property type="match status" value="1"/>
</dbReference>
<dbReference type="GO" id="GO:0002009">
    <property type="term" value="P:morphogenesis of an epithelium"/>
    <property type="evidence" value="ECO:0007669"/>
    <property type="project" value="UniProtKB-ARBA"/>
</dbReference>
<evidence type="ECO:0000256" key="1">
    <source>
        <dbReference type="ARBA" id="ARBA00022741"/>
    </source>
</evidence>
<dbReference type="Gene3D" id="1.10.510.10">
    <property type="entry name" value="Transferase(Phosphotransferase) domain 1"/>
    <property type="match status" value="1"/>
</dbReference>